<sequence length="300" mass="32907">MNGRVYDYNLGRFMSVDPLVHGGSQGINPYSYLMNNPLSGTDPTGYKPEDLTDLDVSTIDDIQVTDKGDIVINTDNGSFKVDSVGGKNVSGAYKGVHDLGSSMMDIGGQGSLAKSDGFSIFGHLASEGAAASTGLVGKIDKDQLGKEEGNSQEVYDEAEKFFKADQSYMGEEVEFEDMYAVSIRSVEDHSKTYAPKLFTTFEEANKYAGTEYGGGYEKVWVNGYHYGGVSTIYRTATFAKNGYTGVERTIQYLAHESKHYNRAKPSQAHKHINSHQYLSFDLASDAAVKRYRNSLRGESQ</sequence>
<dbReference type="Gene3D" id="2.180.10.10">
    <property type="entry name" value="RHS repeat-associated core"/>
    <property type="match status" value="1"/>
</dbReference>
<organism evidence="1 2">
    <name type="scientific">Alteromonas aquimaris</name>
    <dbReference type="NCBI Taxonomy" id="2998417"/>
    <lineage>
        <taxon>Bacteria</taxon>
        <taxon>Pseudomonadati</taxon>
        <taxon>Pseudomonadota</taxon>
        <taxon>Gammaproteobacteria</taxon>
        <taxon>Alteromonadales</taxon>
        <taxon>Alteromonadaceae</taxon>
        <taxon>Alteromonas/Salinimonas group</taxon>
        <taxon>Alteromonas</taxon>
    </lineage>
</organism>
<gene>
    <name evidence="1" type="ORF">OPS25_12315</name>
</gene>
<dbReference type="EMBL" id="JAPFRD010000011">
    <property type="protein sequence ID" value="MCW8109284.1"/>
    <property type="molecule type" value="Genomic_DNA"/>
</dbReference>
<name>A0ABT3P942_9ALTE</name>
<dbReference type="RefSeq" id="WP_265618036.1">
    <property type="nucleotide sequence ID" value="NZ_JAPFRD010000011.1"/>
</dbReference>
<keyword evidence="2" id="KW-1185">Reference proteome</keyword>
<evidence type="ECO:0008006" key="3">
    <source>
        <dbReference type="Google" id="ProtNLM"/>
    </source>
</evidence>
<comment type="caution">
    <text evidence="1">The sequence shown here is derived from an EMBL/GenBank/DDBJ whole genome shotgun (WGS) entry which is preliminary data.</text>
</comment>
<accession>A0ABT3P942</accession>
<dbReference type="InterPro" id="IPR022385">
    <property type="entry name" value="Rhs_assc_core"/>
</dbReference>
<evidence type="ECO:0000313" key="2">
    <source>
        <dbReference type="Proteomes" id="UP001142810"/>
    </source>
</evidence>
<protein>
    <recommendedName>
        <fullName evidence="3">RHS repeat-associated core domain-containing protein</fullName>
    </recommendedName>
</protein>
<proteinExistence type="predicted"/>
<dbReference type="Proteomes" id="UP001142810">
    <property type="component" value="Unassembled WGS sequence"/>
</dbReference>
<reference evidence="1" key="1">
    <citation type="submission" date="2022-11" db="EMBL/GenBank/DDBJ databases">
        <title>Alteromonas sp. nov., isolated from sea water of the Qingdao.</title>
        <authorList>
            <person name="Wang Q."/>
        </authorList>
    </citation>
    <scope>NUCLEOTIDE SEQUENCE</scope>
    <source>
        <strain evidence="1">ASW11-7</strain>
    </source>
</reference>
<evidence type="ECO:0000313" key="1">
    <source>
        <dbReference type="EMBL" id="MCW8109284.1"/>
    </source>
</evidence>
<dbReference type="NCBIfam" id="TIGR03696">
    <property type="entry name" value="Rhs_assc_core"/>
    <property type="match status" value="1"/>
</dbReference>